<evidence type="ECO:0000313" key="1">
    <source>
        <dbReference type="EMBL" id="SCW01136.1"/>
    </source>
</evidence>
<sequence>MGAWADFKTKFLKVRRYLAATPIEGESYEKAPDVKDLPHMVDADGELMAVSSGKRELSPVLSAKLNIQNSAGTGVPTKEDDRIDAAL</sequence>
<reference evidence="1 2" key="1">
    <citation type="submission" date="2016-03" db="EMBL/GenBank/DDBJ databases">
        <authorList>
            <person name="Devillers H."/>
        </authorList>
    </citation>
    <scope>NUCLEOTIDE SEQUENCE [LARGE SCALE GENOMIC DNA]</scope>
    <source>
        <strain evidence="1">CBS 6772</strain>
    </source>
</reference>
<proteinExistence type="predicted"/>
<dbReference type="Proteomes" id="UP000190831">
    <property type="component" value="Chromosome D"/>
</dbReference>
<dbReference type="EMBL" id="LT598492">
    <property type="protein sequence ID" value="SCW01136.1"/>
    <property type="molecule type" value="Genomic_DNA"/>
</dbReference>
<evidence type="ECO:0000313" key="2">
    <source>
        <dbReference type="Proteomes" id="UP000190831"/>
    </source>
</evidence>
<gene>
    <name evidence="1" type="ORF">LAFE_0D05864G</name>
</gene>
<accession>A0A1G4MBT3</accession>
<keyword evidence="2" id="KW-1185">Reference proteome</keyword>
<name>A0A1G4MBT3_LACFM</name>
<dbReference type="OrthoDB" id="4057307at2759"/>
<dbReference type="AlphaFoldDB" id="A0A1G4MBT3"/>
<protein>
    <submittedName>
        <fullName evidence="1">LAFE_0D05864g1_1</fullName>
    </submittedName>
</protein>
<organism evidence="1 2">
    <name type="scientific">Lachancea fermentati</name>
    <name type="common">Zygosaccharomyces fermentati</name>
    <dbReference type="NCBI Taxonomy" id="4955"/>
    <lineage>
        <taxon>Eukaryota</taxon>
        <taxon>Fungi</taxon>
        <taxon>Dikarya</taxon>
        <taxon>Ascomycota</taxon>
        <taxon>Saccharomycotina</taxon>
        <taxon>Saccharomycetes</taxon>
        <taxon>Saccharomycetales</taxon>
        <taxon>Saccharomycetaceae</taxon>
        <taxon>Lachancea</taxon>
    </lineage>
</organism>
<dbReference type="OMA" id="NEPIDSR"/>